<keyword evidence="3" id="KW-0378">Hydrolase</keyword>
<dbReference type="RefSeq" id="WP_380903808.1">
    <property type="nucleotide sequence ID" value="NZ_JBHUFU010000018.1"/>
</dbReference>
<evidence type="ECO:0000256" key="1">
    <source>
        <dbReference type="ARBA" id="ARBA00022729"/>
    </source>
</evidence>
<dbReference type="PANTHER" id="PTHR23221:SF7">
    <property type="entry name" value="PHOSPHATIDYLINOSITOL-GLYCAN-SPECIFIC PHOSPHOLIPASE D"/>
    <property type="match status" value="1"/>
</dbReference>
<name>A0ABW4PR61_9ACTN</name>
<organism evidence="6 7">
    <name type="scientific">Streptomyces desertarenae</name>
    <dbReference type="NCBI Taxonomy" id="2666184"/>
    <lineage>
        <taxon>Bacteria</taxon>
        <taxon>Bacillati</taxon>
        <taxon>Actinomycetota</taxon>
        <taxon>Actinomycetes</taxon>
        <taxon>Kitasatosporales</taxon>
        <taxon>Streptomycetaceae</taxon>
        <taxon>Streptomyces</taxon>
    </lineage>
</organism>
<gene>
    <name evidence="6" type="ORF">ACFSJS_23945</name>
</gene>
<dbReference type="InterPro" id="IPR000413">
    <property type="entry name" value="Integrin_alpha"/>
</dbReference>
<feature type="chain" id="PRO_5045339947" evidence="5">
    <location>
        <begin position="24"/>
        <end position="491"/>
    </location>
</feature>
<evidence type="ECO:0000256" key="3">
    <source>
        <dbReference type="ARBA" id="ARBA00022801"/>
    </source>
</evidence>
<dbReference type="InterPro" id="IPR013517">
    <property type="entry name" value="FG-GAP"/>
</dbReference>
<evidence type="ECO:0000313" key="7">
    <source>
        <dbReference type="Proteomes" id="UP001597365"/>
    </source>
</evidence>
<keyword evidence="2" id="KW-0677">Repeat</keyword>
<evidence type="ECO:0000256" key="5">
    <source>
        <dbReference type="SAM" id="SignalP"/>
    </source>
</evidence>
<keyword evidence="1 5" id="KW-0732">Signal</keyword>
<dbReference type="PRINTS" id="PR01185">
    <property type="entry name" value="INTEGRINA"/>
</dbReference>
<evidence type="ECO:0000256" key="4">
    <source>
        <dbReference type="ARBA" id="ARBA00023180"/>
    </source>
</evidence>
<comment type="caution">
    <text evidence="6">The sequence shown here is derived from an EMBL/GenBank/DDBJ whole genome shotgun (WGS) entry which is preliminary data.</text>
</comment>
<dbReference type="InterPro" id="IPR013519">
    <property type="entry name" value="Int_alpha_beta-p"/>
</dbReference>
<keyword evidence="7" id="KW-1185">Reference proteome</keyword>
<sequence length="491" mass="48794">MPQRFRTSLAAATVAALAGGLLAATAAPAAAEGDRPVSDFNGDGYRDLAVSVPGASVDGREAAGQIVVLYGSAQGITTTSKRAVISQNSSGIPGVAEAGDQFGLDLAGADFDGDGYTDLATGTPSEKMGDDVDGGMVQIIWGSPSGLTWATTVTDPAPYSHDRFGAVLEAGDFDGDDRPDLAIGTNSSLIRVHRGGFGRTEGQTGGVYGVRPAILGGEGAGPKNLHAGDVNGDDIADLVVDGYESETSDGEYHWNANYYVPGSASGLTAGGQHKLPAGLITDIGDLDGDGYGDIVIGLAFDPDSGVPGSRNGGLVNVIHGSASGPTGDREAFTQDSPGVPGGSEWGDGFGSELDLGDVNGDGHLDLAVGAPGETLGSAESAGAVVVLYGAADGSGITGSGSRFVEQNSPGVPGANESGDWFGSDLHLADLNGDGNADLTVGSAGEDQQDGAVTALRSDGTGTGFAGGHFLSAGTVGISRAGTPRFGINFEG</sequence>
<reference evidence="7" key="1">
    <citation type="journal article" date="2019" name="Int. J. Syst. Evol. Microbiol.">
        <title>The Global Catalogue of Microorganisms (GCM) 10K type strain sequencing project: providing services to taxonomists for standard genome sequencing and annotation.</title>
        <authorList>
            <consortium name="The Broad Institute Genomics Platform"/>
            <consortium name="The Broad Institute Genome Sequencing Center for Infectious Disease"/>
            <person name="Wu L."/>
            <person name="Ma J."/>
        </authorList>
    </citation>
    <scope>NUCLEOTIDE SEQUENCE [LARGE SCALE GENOMIC DNA]</scope>
    <source>
        <strain evidence="7">CGMCC 4.7455</strain>
    </source>
</reference>
<accession>A0ABW4PR61</accession>
<dbReference type="SMART" id="SM00191">
    <property type="entry name" value="Int_alpha"/>
    <property type="match status" value="6"/>
</dbReference>
<keyword evidence="4" id="KW-0325">Glycoprotein</keyword>
<dbReference type="Pfam" id="PF01839">
    <property type="entry name" value="FG-GAP"/>
    <property type="match status" value="4"/>
</dbReference>
<dbReference type="Proteomes" id="UP001597365">
    <property type="component" value="Unassembled WGS sequence"/>
</dbReference>
<evidence type="ECO:0000256" key="2">
    <source>
        <dbReference type="ARBA" id="ARBA00022737"/>
    </source>
</evidence>
<dbReference type="PROSITE" id="PS51470">
    <property type="entry name" value="FG_GAP"/>
    <property type="match status" value="3"/>
</dbReference>
<dbReference type="Gene3D" id="2.130.10.130">
    <property type="entry name" value="Integrin alpha, N-terminal"/>
    <property type="match status" value="3"/>
</dbReference>
<feature type="signal peptide" evidence="5">
    <location>
        <begin position="1"/>
        <end position="23"/>
    </location>
</feature>
<evidence type="ECO:0000313" key="6">
    <source>
        <dbReference type="EMBL" id="MFD1832672.1"/>
    </source>
</evidence>
<protein>
    <submittedName>
        <fullName evidence="6">VCBS repeat-containing protein</fullName>
    </submittedName>
</protein>
<proteinExistence type="predicted"/>
<dbReference type="PANTHER" id="PTHR23221">
    <property type="entry name" value="GLYCOSYLPHOSPHATIDYLINOSITOL PHOSPHOLIPASE D"/>
    <property type="match status" value="1"/>
</dbReference>
<dbReference type="SUPFAM" id="SSF69318">
    <property type="entry name" value="Integrin alpha N-terminal domain"/>
    <property type="match status" value="1"/>
</dbReference>
<dbReference type="InterPro" id="IPR028994">
    <property type="entry name" value="Integrin_alpha_N"/>
</dbReference>
<dbReference type="EMBL" id="JBHUFU010000018">
    <property type="protein sequence ID" value="MFD1832672.1"/>
    <property type="molecule type" value="Genomic_DNA"/>
</dbReference>